<dbReference type="Proteomes" id="UP000839781">
    <property type="component" value="Unassembled WGS sequence"/>
</dbReference>
<feature type="non-terminal residue" evidence="1">
    <location>
        <position position="1"/>
    </location>
</feature>
<sequence length="186" mass="20049">KLNNFNPLNDALQKSGLELTIIIKNDDGTHIDDYNIATAGEQVPISRYYSGTITGTLSFQLVLKVKDTPKAGFVAIPSLTAFKVTSAFGAGSFTGIYIYTPATRIQYVPTCFVRTSLGTNNVNFGPVLTTDADNSFSRNIPFNITADVNENCGKGNLQGTYNGYYLELPLKVSFILNNGGDVAPDS</sequence>
<comment type="caution">
    <text evidence="1">The sequence shown here is derived from an EMBL/GenBank/DDBJ whole genome shotgun (WGS) entry which is preliminary data.</text>
</comment>
<evidence type="ECO:0000313" key="1">
    <source>
        <dbReference type="EMBL" id="ECJ4381072.1"/>
    </source>
</evidence>
<proteinExistence type="predicted"/>
<name>A0A5Y3WB79_SALDZ</name>
<feature type="non-terminal residue" evidence="1">
    <location>
        <position position="186"/>
    </location>
</feature>
<protein>
    <recommendedName>
        <fullName evidence="2">Fimbrial protein</fullName>
    </recommendedName>
</protein>
<dbReference type="EMBL" id="AAIYJF010000116">
    <property type="protein sequence ID" value="ECJ4381072.1"/>
    <property type="molecule type" value="Genomic_DNA"/>
</dbReference>
<organism evidence="1">
    <name type="scientific">Salmonella diarizonae</name>
    <dbReference type="NCBI Taxonomy" id="59204"/>
    <lineage>
        <taxon>Bacteria</taxon>
        <taxon>Pseudomonadati</taxon>
        <taxon>Pseudomonadota</taxon>
        <taxon>Gammaproteobacteria</taxon>
        <taxon>Enterobacterales</taxon>
        <taxon>Enterobacteriaceae</taxon>
        <taxon>Salmonella</taxon>
    </lineage>
</organism>
<evidence type="ECO:0008006" key="2">
    <source>
        <dbReference type="Google" id="ProtNLM"/>
    </source>
</evidence>
<dbReference type="AlphaFoldDB" id="A0A5Y3WB79"/>
<accession>A0A5Y3WB79</accession>
<reference evidence="1" key="1">
    <citation type="submission" date="2018-05" db="EMBL/GenBank/DDBJ databases">
        <authorList>
            <person name="Ashton P.M."/>
            <person name="Dallman T."/>
            <person name="Nair S."/>
            <person name="De Pinna E."/>
            <person name="Peters T."/>
            <person name="Grant K."/>
        </authorList>
    </citation>
    <scope>NUCLEOTIDE SEQUENCE [LARGE SCALE GENOMIC DNA]</scope>
    <source>
        <strain evidence="1">474878</strain>
    </source>
</reference>
<gene>
    <name evidence="1" type="ORF">DLB95_28775</name>
</gene>